<dbReference type="OrthoDB" id="1302012at2759"/>
<dbReference type="Gene3D" id="3.60.10.10">
    <property type="entry name" value="Endonuclease/exonuclease/phosphatase"/>
    <property type="match status" value="1"/>
</dbReference>
<sequence length="179" mass="20614">MGDFNCVLNGDERLGRPVSEAEIREFRQCVGACSLQELKSSGSFFTWNNKQGADSRVYSRIDRLLVNLKWITTLPTSEVHYGNQGLYDHCPVFINWDTGNAKVAHRFKYYNMWSLAAQFKEKVQASWGKLSRGSKMFQLFGKLNRLKAVLKEINRINFSEVELSTERALENLYACQTKL</sequence>
<organism evidence="1 2">
    <name type="scientific">Anisodus acutangulus</name>
    <dbReference type="NCBI Taxonomy" id="402998"/>
    <lineage>
        <taxon>Eukaryota</taxon>
        <taxon>Viridiplantae</taxon>
        <taxon>Streptophyta</taxon>
        <taxon>Embryophyta</taxon>
        <taxon>Tracheophyta</taxon>
        <taxon>Spermatophyta</taxon>
        <taxon>Magnoliopsida</taxon>
        <taxon>eudicotyledons</taxon>
        <taxon>Gunneridae</taxon>
        <taxon>Pentapetalae</taxon>
        <taxon>asterids</taxon>
        <taxon>lamiids</taxon>
        <taxon>Solanales</taxon>
        <taxon>Solanaceae</taxon>
        <taxon>Solanoideae</taxon>
        <taxon>Hyoscyameae</taxon>
        <taxon>Anisodus</taxon>
    </lineage>
</organism>
<gene>
    <name evidence="1" type="ORF">K7X08_016563</name>
</gene>
<name>A0A9Q1LHJ1_9SOLA</name>
<protein>
    <recommendedName>
        <fullName evidence="3">Endonuclease/exonuclease/phosphatase domain-containing protein</fullName>
    </recommendedName>
</protein>
<dbReference type="EMBL" id="JAJAGQ010000019">
    <property type="protein sequence ID" value="KAJ8534835.1"/>
    <property type="molecule type" value="Genomic_DNA"/>
</dbReference>
<proteinExistence type="predicted"/>
<comment type="caution">
    <text evidence="1">The sequence shown here is derived from an EMBL/GenBank/DDBJ whole genome shotgun (WGS) entry which is preliminary data.</text>
</comment>
<dbReference type="SUPFAM" id="SSF56219">
    <property type="entry name" value="DNase I-like"/>
    <property type="match status" value="1"/>
</dbReference>
<accession>A0A9Q1LHJ1</accession>
<keyword evidence="2" id="KW-1185">Reference proteome</keyword>
<dbReference type="InterPro" id="IPR036691">
    <property type="entry name" value="Endo/exonu/phosph_ase_sf"/>
</dbReference>
<dbReference type="Proteomes" id="UP001152561">
    <property type="component" value="Unassembled WGS sequence"/>
</dbReference>
<evidence type="ECO:0000313" key="2">
    <source>
        <dbReference type="Proteomes" id="UP001152561"/>
    </source>
</evidence>
<reference evidence="2" key="1">
    <citation type="journal article" date="2023" name="Proc. Natl. Acad. Sci. U.S.A.">
        <title>Genomic and structural basis for evolution of tropane alkaloid biosynthesis.</title>
        <authorList>
            <person name="Wanga Y.-J."/>
            <person name="Taina T."/>
            <person name="Yua J.-Y."/>
            <person name="Lia J."/>
            <person name="Xua B."/>
            <person name="Chenc J."/>
            <person name="D'Auriad J.C."/>
            <person name="Huanga J.-P."/>
            <person name="Huanga S.-X."/>
        </authorList>
    </citation>
    <scope>NUCLEOTIDE SEQUENCE [LARGE SCALE GENOMIC DNA]</scope>
    <source>
        <strain evidence="2">cv. KIB-2019</strain>
    </source>
</reference>
<dbReference type="AlphaFoldDB" id="A0A9Q1LHJ1"/>
<evidence type="ECO:0000313" key="1">
    <source>
        <dbReference type="EMBL" id="KAJ8534835.1"/>
    </source>
</evidence>
<dbReference type="PANTHER" id="PTHR33710:SF81">
    <property type="entry name" value="ENDONUCLEASE_EXONUCLEASE_PHOSPHATASE DOMAIN-CONTAINING PROTEIN"/>
    <property type="match status" value="1"/>
</dbReference>
<dbReference type="PANTHER" id="PTHR33710">
    <property type="entry name" value="BNAC02G09200D PROTEIN"/>
    <property type="match status" value="1"/>
</dbReference>
<evidence type="ECO:0008006" key="3">
    <source>
        <dbReference type="Google" id="ProtNLM"/>
    </source>
</evidence>